<evidence type="ECO:0000313" key="2">
    <source>
        <dbReference type="EMBL" id="OAD67814.1"/>
    </source>
</evidence>
<sequence length="104" mass="11227">MNPTSIIPRSIVSKQVARMAISSPGVCSSSATQCIKRHFVKDSGEQPSTSGTTEEIKNTDTAFDSTVDPKKEIKKMDKETDKPGSPLERSGANEKATPTTSRKQ</sequence>
<name>A0A162NBW8_PHYB8</name>
<proteinExistence type="predicted"/>
<feature type="compositionally biased region" description="Polar residues" evidence="1">
    <location>
        <begin position="45"/>
        <end position="64"/>
    </location>
</feature>
<dbReference type="Proteomes" id="UP000077315">
    <property type="component" value="Unassembled WGS sequence"/>
</dbReference>
<accession>A0A162NBW8</accession>
<evidence type="ECO:0000313" key="3">
    <source>
        <dbReference type="Proteomes" id="UP000077315"/>
    </source>
</evidence>
<reference evidence="3" key="1">
    <citation type="submission" date="2015-06" db="EMBL/GenBank/DDBJ databases">
        <title>Expansion of signal transduction pathways in fungi by whole-genome duplication.</title>
        <authorList>
            <consortium name="DOE Joint Genome Institute"/>
            <person name="Corrochano L.M."/>
            <person name="Kuo A."/>
            <person name="Marcet-Houben M."/>
            <person name="Polaino S."/>
            <person name="Salamov A."/>
            <person name="Villalobos J.M."/>
            <person name="Alvarez M.I."/>
            <person name="Avalos J."/>
            <person name="Benito E.P."/>
            <person name="Benoit I."/>
            <person name="Burger G."/>
            <person name="Camino L.P."/>
            <person name="Canovas D."/>
            <person name="Cerda-Olmedo E."/>
            <person name="Cheng J.-F."/>
            <person name="Dominguez A."/>
            <person name="Elias M."/>
            <person name="Eslava A.P."/>
            <person name="Glaser F."/>
            <person name="Grimwood J."/>
            <person name="Gutierrez G."/>
            <person name="Heitman J."/>
            <person name="Henrissat B."/>
            <person name="Iturriaga E.A."/>
            <person name="Lang B.F."/>
            <person name="Lavin J.L."/>
            <person name="Lee S."/>
            <person name="Li W."/>
            <person name="Lindquist E."/>
            <person name="Lopez-Garcia S."/>
            <person name="Luque E.M."/>
            <person name="Marcos A.T."/>
            <person name="Martin J."/>
            <person name="McCluskey K."/>
            <person name="Medina H.R."/>
            <person name="Miralles-Duran A."/>
            <person name="Miyazaki A."/>
            <person name="Munoz-Torres E."/>
            <person name="Oguiza J.A."/>
            <person name="Ohm R."/>
            <person name="Olmedo M."/>
            <person name="Orejas M."/>
            <person name="Ortiz-Castellanos L."/>
            <person name="Pisabarro A.G."/>
            <person name="Rodriguez-Romero J."/>
            <person name="Ruiz-Herrera J."/>
            <person name="Ruiz-Vazquez R."/>
            <person name="Sanz C."/>
            <person name="Schackwitz W."/>
            <person name="Schmutz J."/>
            <person name="Shahriari M."/>
            <person name="Shelest E."/>
            <person name="Silva-Franco F."/>
            <person name="Soanes D."/>
            <person name="Syed K."/>
            <person name="Tagua V.G."/>
            <person name="Talbot N.J."/>
            <person name="Thon M."/>
            <person name="De vries R.P."/>
            <person name="Wiebenga A."/>
            <person name="Yadav J.S."/>
            <person name="Braun E.L."/>
            <person name="Baker S."/>
            <person name="Garre V."/>
            <person name="Horwitz B."/>
            <person name="Torres-Martinez S."/>
            <person name="Idnurm A."/>
            <person name="Herrera-Estrella A."/>
            <person name="Gabaldon T."/>
            <person name="Grigoriev I.V."/>
        </authorList>
    </citation>
    <scope>NUCLEOTIDE SEQUENCE [LARGE SCALE GENOMIC DNA]</scope>
    <source>
        <strain evidence="3">NRRL 1555(-)</strain>
    </source>
</reference>
<dbReference type="AlphaFoldDB" id="A0A162NBW8"/>
<evidence type="ECO:0000256" key="1">
    <source>
        <dbReference type="SAM" id="MobiDB-lite"/>
    </source>
</evidence>
<feature type="region of interest" description="Disordered" evidence="1">
    <location>
        <begin position="39"/>
        <end position="104"/>
    </location>
</feature>
<feature type="compositionally biased region" description="Basic and acidic residues" evidence="1">
    <location>
        <begin position="67"/>
        <end position="82"/>
    </location>
</feature>
<gene>
    <name evidence="2" type="ORF">PHYBLDRAFT_79069</name>
</gene>
<dbReference type="VEuPathDB" id="FungiDB:PHYBLDRAFT_79069"/>
<dbReference type="EMBL" id="KV440997">
    <property type="protein sequence ID" value="OAD67814.1"/>
    <property type="molecule type" value="Genomic_DNA"/>
</dbReference>
<dbReference type="InParanoid" id="A0A162NBW8"/>
<dbReference type="GeneID" id="29004326"/>
<dbReference type="RefSeq" id="XP_018285854.1">
    <property type="nucleotide sequence ID" value="XM_018443421.1"/>
</dbReference>
<organism evidence="2 3">
    <name type="scientific">Phycomyces blakesleeanus (strain ATCC 8743b / DSM 1359 / FGSC 10004 / NBRC 33097 / NRRL 1555)</name>
    <dbReference type="NCBI Taxonomy" id="763407"/>
    <lineage>
        <taxon>Eukaryota</taxon>
        <taxon>Fungi</taxon>
        <taxon>Fungi incertae sedis</taxon>
        <taxon>Mucoromycota</taxon>
        <taxon>Mucoromycotina</taxon>
        <taxon>Mucoromycetes</taxon>
        <taxon>Mucorales</taxon>
        <taxon>Phycomycetaceae</taxon>
        <taxon>Phycomyces</taxon>
    </lineage>
</organism>
<dbReference type="OrthoDB" id="2284745at2759"/>
<protein>
    <submittedName>
        <fullName evidence="2">Uncharacterized protein</fullName>
    </submittedName>
</protein>
<keyword evidence="3" id="KW-1185">Reference proteome</keyword>